<reference evidence="1 2" key="1">
    <citation type="journal article" date="2020" name="Phytopathology">
        <title>Genome Sequence Resources of Colletotrichum truncatum, C. plurivorum, C. musicola, and C. sojae: Four Species Pathogenic to Soybean (Glycine max).</title>
        <authorList>
            <person name="Rogerio F."/>
            <person name="Boufleur T.R."/>
            <person name="Ciampi-Guillardi M."/>
            <person name="Sukno S.A."/>
            <person name="Thon M.R."/>
            <person name="Massola Junior N.S."/>
            <person name="Baroncelli R."/>
        </authorList>
    </citation>
    <scope>NUCLEOTIDE SEQUENCE [LARGE SCALE GENOMIC DNA]</scope>
    <source>
        <strain evidence="1 2">LFN0009</strain>
    </source>
</reference>
<evidence type="ECO:0000313" key="1">
    <source>
        <dbReference type="EMBL" id="KAF6815213.1"/>
    </source>
</evidence>
<keyword evidence="2" id="KW-1185">Reference proteome</keyword>
<comment type="caution">
    <text evidence="1">The sequence shown here is derived from an EMBL/GenBank/DDBJ whole genome shotgun (WGS) entry which is preliminary data.</text>
</comment>
<evidence type="ECO:0000313" key="2">
    <source>
        <dbReference type="Proteomes" id="UP000652219"/>
    </source>
</evidence>
<dbReference type="Gene3D" id="3.40.640.10">
    <property type="entry name" value="Type I PLP-dependent aspartate aminotransferase-like (Major domain)"/>
    <property type="match status" value="1"/>
</dbReference>
<dbReference type="AlphaFoldDB" id="A0A8H6JMC7"/>
<protein>
    <submittedName>
        <fullName evidence="1">Threonine aldolase</fullName>
    </submittedName>
</protein>
<accession>A0A8H6JMC7</accession>
<dbReference type="InterPro" id="IPR015421">
    <property type="entry name" value="PyrdxlP-dep_Trfase_major"/>
</dbReference>
<dbReference type="Proteomes" id="UP000652219">
    <property type="component" value="Unassembled WGS sequence"/>
</dbReference>
<name>A0A8H6JMC7_9PEZI</name>
<dbReference type="SUPFAM" id="SSF53383">
    <property type="entry name" value="PLP-dependent transferases"/>
    <property type="match status" value="1"/>
</dbReference>
<dbReference type="Gene3D" id="3.90.1150.10">
    <property type="entry name" value="Aspartate Aminotransferase, domain 1"/>
    <property type="match status" value="1"/>
</dbReference>
<proteinExistence type="predicted"/>
<sequence length="159" mass="16721">MADCQATPEVEALHWVAPKGAGSAVQNEPVAAETLRRRRVQAAGHKLITIPNKDGKLTDIFWIGGTKVGALMGEAIVIGNPALASDFAFHVKQRGGLLVKGCVLGVQFLELYRSGLFLGLAALLSSGISQAGYELAAVTETNQVFPVLPDGLVAKLEES</sequence>
<organism evidence="1 2">
    <name type="scientific">Colletotrichum sojae</name>
    <dbReference type="NCBI Taxonomy" id="2175907"/>
    <lineage>
        <taxon>Eukaryota</taxon>
        <taxon>Fungi</taxon>
        <taxon>Dikarya</taxon>
        <taxon>Ascomycota</taxon>
        <taxon>Pezizomycotina</taxon>
        <taxon>Sordariomycetes</taxon>
        <taxon>Hypocreomycetidae</taxon>
        <taxon>Glomerellales</taxon>
        <taxon>Glomerellaceae</taxon>
        <taxon>Colletotrichum</taxon>
        <taxon>Colletotrichum orchidearum species complex</taxon>
    </lineage>
</organism>
<dbReference type="InterPro" id="IPR015422">
    <property type="entry name" value="PyrdxlP-dep_Trfase_small"/>
</dbReference>
<dbReference type="EMBL" id="WIGN01000037">
    <property type="protein sequence ID" value="KAF6815213.1"/>
    <property type="molecule type" value="Genomic_DNA"/>
</dbReference>
<dbReference type="InterPro" id="IPR015424">
    <property type="entry name" value="PyrdxlP-dep_Trfase"/>
</dbReference>
<gene>
    <name evidence="1" type="ORF">CSOJ01_03665</name>
</gene>